<evidence type="ECO:0000259" key="2">
    <source>
        <dbReference type="Pfam" id="PF12080"/>
    </source>
</evidence>
<reference evidence="4 5" key="1">
    <citation type="submission" date="2018-04" db="EMBL/GenBank/DDBJ databases">
        <title>Genome sequencing of Flavobacterium sp. HYN0059.</title>
        <authorList>
            <person name="Yi H."/>
            <person name="Baek C."/>
        </authorList>
    </citation>
    <scope>NUCLEOTIDE SEQUENCE [LARGE SCALE GENOMIC DNA]</scope>
    <source>
        <strain evidence="4 5">HYN0059</strain>
    </source>
</reference>
<keyword evidence="5" id="KW-1185">Reference proteome</keyword>
<dbReference type="AlphaFoldDB" id="A0A2S1R010"/>
<evidence type="ECO:0000313" key="4">
    <source>
        <dbReference type="EMBL" id="AWH85998.1"/>
    </source>
</evidence>
<feature type="domain" description="Gliding motility-associated protein GldM second immunoglobulin-like" evidence="3">
    <location>
        <begin position="25"/>
        <end position="101"/>
    </location>
</feature>
<organism evidence="4 5">
    <name type="scientific">Flavobacterium album</name>
    <dbReference type="NCBI Taxonomy" id="2175091"/>
    <lineage>
        <taxon>Bacteria</taxon>
        <taxon>Pseudomonadati</taxon>
        <taxon>Bacteroidota</taxon>
        <taxon>Flavobacteriia</taxon>
        <taxon>Flavobacteriales</taxon>
        <taxon>Flavobacteriaceae</taxon>
        <taxon>Flavobacterium</taxon>
    </lineage>
</organism>
<name>A0A2S1R010_9FLAO</name>
<dbReference type="OrthoDB" id="1343429at2"/>
<gene>
    <name evidence="4" type="ORF">HYN59_13160</name>
</gene>
<protein>
    <submittedName>
        <fullName evidence="4">Uncharacterized protein</fullName>
    </submittedName>
</protein>
<evidence type="ECO:0000259" key="3">
    <source>
        <dbReference type="Pfam" id="PF21602"/>
    </source>
</evidence>
<accession>A0A2S1R010</accession>
<keyword evidence="1" id="KW-0732">Signal</keyword>
<dbReference type="InterPro" id="IPR022719">
    <property type="entry name" value="Motility-assoc_prot_GldM_C"/>
</dbReference>
<evidence type="ECO:0000256" key="1">
    <source>
        <dbReference type="SAM" id="SignalP"/>
    </source>
</evidence>
<dbReference type="RefSeq" id="WP_108778700.1">
    <property type="nucleotide sequence ID" value="NZ_CP029186.1"/>
</dbReference>
<proteinExistence type="predicted"/>
<dbReference type="Pfam" id="PF12080">
    <property type="entry name" value="GldM_4th"/>
    <property type="match status" value="1"/>
</dbReference>
<feature type="signal peptide" evidence="1">
    <location>
        <begin position="1"/>
        <end position="17"/>
    </location>
</feature>
<dbReference type="Pfam" id="PF21602">
    <property type="entry name" value="GldM_3rd"/>
    <property type="match status" value="1"/>
</dbReference>
<evidence type="ECO:0000313" key="5">
    <source>
        <dbReference type="Proteomes" id="UP000244929"/>
    </source>
</evidence>
<dbReference type="InterPro" id="IPR048406">
    <property type="entry name" value="GldM_Ig-like-2"/>
</dbReference>
<dbReference type="EMBL" id="CP029186">
    <property type="protein sequence ID" value="AWH85998.1"/>
    <property type="molecule type" value="Genomic_DNA"/>
</dbReference>
<sequence>MKLTILLLMFLPLTAVSQTTQNISVVSAERLNVVYRGIDNPVKIAVPGARSFTATAPGMRETEIPGNYIINPGSGLEVNVIIEAVMNDDSIIKEVKSFRIKGLHRPMATINGYNSTDDTAGLSKKELANAIIGLDMGDFLFETNFNVKSFTVSFPEKKNMEPIEIEGNKMNQKAIEAINKLRSGDFVLISNIRFLDSSPTTCFPYLASIIVEIDEKPHKLITE</sequence>
<dbReference type="Proteomes" id="UP000244929">
    <property type="component" value="Chromosome"/>
</dbReference>
<feature type="chain" id="PRO_5015590633" evidence="1">
    <location>
        <begin position="18"/>
        <end position="223"/>
    </location>
</feature>
<feature type="domain" description="Gliding motility-associated protein GldM C-terminal" evidence="2">
    <location>
        <begin position="106"/>
        <end position="193"/>
    </location>
</feature>
<dbReference type="KEGG" id="falb:HYN59_13160"/>